<protein>
    <recommendedName>
        <fullName evidence="2">ATP-grasp domain-containing protein</fullName>
    </recommendedName>
</protein>
<dbReference type="InterPro" id="IPR039523">
    <property type="entry name" value="RimK-rel_E_lig_ATP-grasp"/>
</dbReference>
<organism evidence="3 4">
    <name type="scientific">Candidatus Shapirobacteria bacterium CG03_land_8_20_14_0_80_35_14</name>
    <dbReference type="NCBI Taxonomy" id="1974878"/>
    <lineage>
        <taxon>Bacteria</taxon>
        <taxon>Candidatus Shapironibacteriota</taxon>
    </lineage>
</organism>
<evidence type="ECO:0000256" key="1">
    <source>
        <dbReference type="PROSITE-ProRule" id="PRU00409"/>
    </source>
</evidence>
<name>A0A2M7BPA7_9BACT</name>
<comment type="caution">
    <text evidence="3">The sequence shown here is derived from an EMBL/GenBank/DDBJ whole genome shotgun (WGS) entry which is preliminary data.</text>
</comment>
<dbReference type="GO" id="GO:0046872">
    <property type="term" value="F:metal ion binding"/>
    <property type="evidence" value="ECO:0007669"/>
    <property type="project" value="InterPro"/>
</dbReference>
<dbReference type="PANTHER" id="PTHR21621">
    <property type="entry name" value="RIBOSOMAL PROTEIN S6 MODIFICATION PROTEIN"/>
    <property type="match status" value="1"/>
</dbReference>
<accession>A0A2M7BPA7</accession>
<dbReference type="AlphaFoldDB" id="A0A2M7BPA7"/>
<dbReference type="GO" id="GO:0018169">
    <property type="term" value="F:ribosomal S6-glutamic acid ligase activity"/>
    <property type="evidence" value="ECO:0007669"/>
    <property type="project" value="TreeGrafter"/>
</dbReference>
<dbReference type="Gene3D" id="2.40.70.10">
    <property type="entry name" value="Acid Proteases"/>
    <property type="match status" value="1"/>
</dbReference>
<evidence type="ECO:0000313" key="4">
    <source>
        <dbReference type="Proteomes" id="UP000229191"/>
    </source>
</evidence>
<gene>
    <name evidence="3" type="ORF">COS53_02665</name>
</gene>
<dbReference type="PROSITE" id="PS50975">
    <property type="entry name" value="ATP_GRASP"/>
    <property type="match status" value="1"/>
</dbReference>
<sequence length="478" mass="53551">MFGINLKQYKQFLTKNERNGVYLRKNSAEGRGIADSKYRTKRVLDKNRVGVPKLIARFRNGRQLLGFDWRKLEGNFVVKPVSGYGGEGILIVRKRLKNFQFPISNFQLMDGGQITTEELTGHCMEILAGKFSMHGATDSVLVEERIKIHPMFLNLTKAGTPDVRVIVYNKVPVMAMFRIPTLQSGGKANLQQGAYGLGIDLATGITTFGIVGKSEEIKKIYDFGKKKEIKVNGIKIPFWREILETAVKCQGAISGLGFLGVDVVLDKDKGPMVLEVNARPGLSIQICNKAGLRRRMEKVEDINIKSTDQAIAVSRYLFGENFAEKVEARQKVKTIAPLETILVKIPKGFNPAMQRSVVIKQGKHRVVEVRAKVDTGAFRSSIDRNLAEKLGLLQSGRVLYYRHYKSSLGKHKDRPVVGVTFWLQGKRVMTAVNVADRGKLRTKFLLGRKDLEGFLISARYSISPDPSLTRGEKKLLIK</sequence>
<dbReference type="EMBL" id="PEVB01000074">
    <property type="protein sequence ID" value="PIV07313.1"/>
    <property type="molecule type" value="Genomic_DNA"/>
</dbReference>
<dbReference type="GO" id="GO:0005737">
    <property type="term" value="C:cytoplasm"/>
    <property type="evidence" value="ECO:0007669"/>
    <property type="project" value="TreeGrafter"/>
</dbReference>
<dbReference type="GO" id="GO:0009432">
    <property type="term" value="P:SOS response"/>
    <property type="evidence" value="ECO:0007669"/>
    <property type="project" value="TreeGrafter"/>
</dbReference>
<dbReference type="SUPFAM" id="SSF56059">
    <property type="entry name" value="Glutathione synthetase ATP-binding domain-like"/>
    <property type="match status" value="1"/>
</dbReference>
<reference evidence="4" key="1">
    <citation type="submission" date="2017-09" db="EMBL/GenBank/DDBJ databases">
        <title>Depth-based differentiation of microbial function through sediment-hosted aquifers and enrichment of novel symbionts in the deep terrestrial subsurface.</title>
        <authorList>
            <person name="Probst A.J."/>
            <person name="Ladd B."/>
            <person name="Jarett J.K."/>
            <person name="Geller-Mcgrath D.E."/>
            <person name="Sieber C.M.K."/>
            <person name="Emerson J.B."/>
            <person name="Anantharaman K."/>
            <person name="Thomas B.C."/>
            <person name="Malmstrom R."/>
            <person name="Stieglmeier M."/>
            <person name="Klingl A."/>
            <person name="Woyke T."/>
            <person name="Ryan C.M."/>
            <person name="Banfield J.F."/>
        </authorList>
    </citation>
    <scope>NUCLEOTIDE SEQUENCE [LARGE SCALE GENOMIC DNA]</scope>
</reference>
<dbReference type="InterPro" id="IPR011761">
    <property type="entry name" value="ATP-grasp"/>
</dbReference>
<dbReference type="GO" id="GO:0005524">
    <property type="term" value="F:ATP binding"/>
    <property type="evidence" value="ECO:0007669"/>
    <property type="project" value="UniProtKB-UniRule"/>
</dbReference>
<feature type="domain" description="ATP-grasp" evidence="2">
    <location>
        <begin position="41"/>
        <end position="313"/>
    </location>
</feature>
<dbReference type="Proteomes" id="UP000229191">
    <property type="component" value="Unassembled WGS sequence"/>
</dbReference>
<dbReference type="SUPFAM" id="SSF50630">
    <property type="entry name" value="Acid proteases"/>
    <property type="match status" value="1"/>
</dbReference>
<dbReference type="PANTHER" id="PTHR21621:SF0">
    <property type="entry name" value="BETA-CITRYLGLUTAMATE SYNTHASE B-RELATED"/>
    <property type="match status" value="1"/>
</dbReference>
<proteinExistence type="predicted"/>
<evidence type="ECO:0000313" key="3">
    <source>
        <dbReference type="EMBL" id="PIV07313.1"/>
    </source>
</evidence>
<dbReference type="Gene3D" id="3.30.470.20">
    <property type="entry name" value="ATP-grasp fold, B domain"/>
    <property type="match status" value="1"/>
</dbReference>
<keyword evidence="1" id="KW-0547">Nucleotide-binding</keyword>
<dbReference type="Pfam" id="PF14397">
    <property type="entry name" value="ATPgrasp_ST"/>
    <property type="match status" value="1"/>
</dbReference>
<evidence type="ECO:0000259" key="2">
    <source>
        <dbReference type="PROSITE" id="PS50975"/>
    </source>
</evidence>
<keyword evidence="1" id="KW-0067">ATP-binding</keyword>
<dbReference type="InterPro" id="IPR021109">
    <property type="entry name" value="Peptidase_aspartic_dom_sf"/>
</dbReference>